<gene>
    <name evidence="1" type="ORF">Zmor_021393</name>
</gene>
<dbReference type="Proteomes" id="UP001168821">
    <property type="component" value="Unassembled WGS sequence"/>
</dbReference>
<protein>
    <submittedName>
        <fullName evidence="1">Uncharacterized protein</fullName>
    </submittedName>
</protein>
<keyword evidence="2" id="KW-1185">Reference proteome</keyword>
<dbReference type="EMBL" id="JALNTZ010000006">
    <property type="protein sequence ID" value="KAJ3649666.1"/>
    <property type="molecule type" value="Genomic_DNA"/>
</dbReference>
<sequence length="134" mass="15084">MFIDQEAVTTRRQRNVASFQGMTNGEVIPTTGLYDLEVKYGDVPVTARAAILPNLTIATVLGMDFQRHPLKRHHRCARYFECRHCDASRSPSTQCLVEGSSNTCRPVQQPTPASRYQHNRPGLRLLQPYIAGQT</sequence>
<reference evidence="1" key="1">
    <citation type="journal article" date="2023" name="G3 (Bethesda)">
        <title>Whole genome assemblies of Zophobas morio and Tenebrio molitor.</title>
        <authorList>
            <person name="Kaur S."/>
            <person name="Stinson S.A."/>
            <person name="diCenzo G.C."/>
        </authorList>
    </citation>
    <scope>NUCLEOTIDE SEQUENCE</scope>
    <source>
        <strain evidence="1">QUZm001</strain>
    </source>
</reference>
<name>A0AA38I642_9CUCU</name>
<accession>A0AA38I642</accession>
<evidence type="ECO:0000313" key="2">
    <source>
        <dbReference type="Proteomes" id="UP001168821"/>
    </source>
</evidence>
<evidence type="ECO:0000313" key="1">
    <source>
        <dbReference type="EMBL" id="KAJ3649666.1"/>
    </source>
</evidence>
<organism evidence="1 2">
    <name type="scientific">Zophobas morio</name>
    <dbReference type="NCBI Taxonomy" id="2755281"/>
    <lineage>
        <taxon>Eukaryota</taxon>
        <taxon>Metazoa</taxon>
        <taxon>Ecdysozoa</taxon>
        <taxon>Arthropoda</taxon>
        <taxon>Hexapoda</taxon>
        <taxon>Insecta</taxon>
        <taxon>Pterygota</taxon>
        <taxon>Neoptera</taxon>
        <taxon>Endopterygota</taxon>
        <taxon>Coleoptera</taxon>
        <taxon>Polyphaga</taxon>
        <taxon>Cucujiformia</taxon>
        <taxon>Tenebrionidae</taxon>
        <taxon>Zophobas</taxon>
    </lineage>
</organism>
<comment type="caution">
    <text evidence="1">The sequence shown here is derived from an EMBL/GenBank/DDBJ whole genome shotgun (WGS) entry which is preliminary data.</text>
</comment>
<proteinExistence type="predicted"/>
<dbReference type="AlphaFoldDB" id="A0AA38I642"/>